<reference evidence="3 4" key="1">
    <citation type="journal article" date="2019" name="Int. J. Syst. Evol. Microbiol.">
        <title>The Global Catalogue of Microorganisms (GCM) 10K type strain sequencing project: providing services to taxonomists for standard genome sequencing and annotation.</title>
        <authorList>
            <consortium name="The Broad Institute Genomics Platform"/>
            <consortium name="The Broad Institute Genome Sequencing Center for Infectious Disease"/>
            <person name="Wu L."/>
            <person name="Ma J."/>
        </authorList>
    </citation>
    <scope>NUCLEOTIDE SEQUENCE [LARGE SCALE GENOMIC DNA]</scope>
    <source>
        <strain evidence="3 4">JCM 12149</strain>
    </source>
</reference>
<accession>A0ABN0Z7H4</accession>
<dbReference type="RefSeq" id="WP_343751602.1">
    <property type="nucleotide sequence ID" value="NZ_BAAADM010000028.1"/>
</dbReference>
<dbReference type="Gene3D" id="3.40.190.120">
    <property type="entry name" value="Osmoprotection protein (prox), domain 2"/>
    <property type="match status" value="1"/>
</dbReference>
<feature type="signal peptide" evidence="1">
    <location>
        <begin position="1"/>
        <end position="20"/>
    </location>
</feature>
<keyword evidence="3" id="KW-0449">Lipoprotein</keyword>
<dbReference type="PROSITE" id="PS51257">
    <property type="entry name" value="PROKAR_LIPOPROTEIN"/>
    <property type="match status" value="1"/>
</dbReference>
<keyword evidence="4" id="KW-1185">Reference proteome</keyword>
<name>A0ABN0Z7H4_9BACI</name>
<feature type="domain" description="ABC-type glycine betaine transport system substrate-binding" evidence="2">
    <location>
        <begin position="27"/>
        <end position="290"/>
    </location>
</feature>
<comment type="caution">
    <text evidence="3">The sequence shown here is derived from an EMBL/GenBank/DDBJ whole genome shotgun (WGS) entry which is preliminary data.</text>
</comment>
<dbReference type="SUPFAM" id="SSF53850">
    <property type="entry name" value="Periplasmic binding protein-like II"/>
    <property type="match status" value="1"/>
</dbReference>
<protein>
    <submittedName>
        <fullName evidence="3">Osmoprotectant ABC transporter substrate-binding lipoprotein OpuCC</fullName>
    </submittedName>
</protein>
<dbReference type="Proteomes" id="UP001501459">
    <property type="component" value="Unassembled WGS sequence"/>
</dbReference>
<gene>
    <name evidence="3" type="primary">opuCC_3</name>
    <name evidence="3" type="ORF">GCM10008983_10300</name>
</gene>
<dbReference type="InterPro" id="IPR007210">
    <property type="entry name" value="ABC_Gly_betaine_transp_sub-bd"/>
</dbReference>
<evidence type="ECO:0000256" key="1">
    <source>
        <dbReference type="SAM" id="SignalP"/>
    </source>
</evidence>
<evidence type="ECO:0000313" key="3">
    <source>
        <dbReference type="EMBL" id="GAA0435624.1"/>
    </source>
</evidence>
<dbReference type="EMBL" id="BAAADM010000028">
    <property type="protein sequence ID" value="GAA0435624.1"/>
    <property type="molecule type" value="Genomic_DNA"/>
</dbReference>
<dbReference type="Pfam" id="PF04069">
    <property type="entry name" value="OpuAC"/>
    <property type="match status" value="1"/>
</dbReference>
<organism evidence="3 4">
    <name type="scientific">Lentibacillus halophilus</name>
    <dbReference type="NCBI Taxonomy" id="295065"/>
    <lineage>
        <taxon>Bacteria</taxon>
        <taxon>Bacillati</taxon>
        <taxon>Bacillota</taxon>
        <taxon>Bacilli</taxon>
        <taxon>Bacillales</taxon>
        <taxon>Bacillaceae</taxon>
        <taxon>Lentibacillus</taxon>
    </lineage>
</organism>
<evidence type="ECO:0000313" key="4">
    <source>
        <dbReference type="Proteomes" id="UP001501459"/>
    </source>
</evidence>
<evidence type="ECO:0000259" key="2">
    <source>
        <dbReference type="Pfam" id="PF04069"/>
    </source>
</evidence>
<proteinExistence type="predicted"/>
<dbReference type="Gene3D" id="3.40.190.10">
    <property type="entry name" value="Periplasmic binding protein-like II"/>
    <property type="match status" value="1"/>
</dbReference>
<sequence>MKKTVSTVLLLLFSSTLLLSACSGENTITVGAQTYSETKTIGFMYKELIEANTDLSVNVKTDMSTDTVILKAMMNDEVDIATSYTGTALTSFFSMKYPKDRDATLKQTKNDFADEYNIKVLDPLGFANTYAIGVTQEFSEKNNINAISDLKDIAGDLTFVSDTSWMGRKEDGYKAFTKLYGFKFGETKQVNNLQYKALKNNEADAGLVYSTDARIDSYNLTTLNDNKNFFPPYDAVPFVRQETLDNHPEIKEVFSSLIGKLDLDTIRKLNHQVDVEGEDPHDVAVDFLKKQDMLN</sequence>
<keyword evidence="1" id="KW-0732">Signal</keyword>
<feature type="chain" id="PRO_5047043561" evidence="1">
    <location>
        <begin position="21"/>
        <end position="295"/>
    </location>
</feature>